<dbReference type="Proteomes" id="UP001497700">
    <property type="component" value="Unassembled WGS sequence"/>
</dbReference>
<dbReference type="EMBL" id="MU393678">
    <property type="protein sequence ID" value="KAI4858875.1"/>
    <property type="molecule type" value="Genomic_DNA"/>
</dbReference>
<name>A0ACB9YJ37_9PEZI</name>
<organism evidence="1 2">
    <name type="scientific">Hypoxylon rubiginosum</name>
    <dbReference type="NCBI Taxonomy" id="110542"/>
    <lineage>
        <taxon>Eukaryota</taxon>
        <taxon>Fungi</taxon>
        <taxon>Dikarya</taxon>
        <taxon>Ascomycota</taxon>
        <taxon>Pezizomycotina</taxon>
        <taxon>Sordariomycetes</taxon>
        <taxon>Xylariomycetidae</taxon>
        <taxon>Xylariales</taxon>
        <taxon>Hypoxylaceae</taxon>
        <taxon>Hypoxylon</taxon>
    </lineage>
</organism>
<gene>
    <name evidence="1" type="ORF">F4820DRAFT_441460</name>
</gene>
<sequence>MIQAGYLSYPQPTTVLQEDTLLIRVTIVLKPRDTASSLIPSLLFSSLPKSHSHSQYPPITNMNISTSPNTNHPPTMPIPVRFHCGHVFLVFGKWYKPANQGRPNVYMSVKHFAERDVVALESLNVCGWECLNECPDDELDFALGPPTTTNTTTTTTTTGAAAATTNGKKRKYAEVEPLATRFGDFPSQNSGQEQQLHDLGVGVSTQAAGRMGLPDAVYGVPRIGVGWRPDPSPELVYALPPAPATMLAPMPVPVLVLEPVRAKKQKKNTPKHDASNADNADADANAGAYPAHRMQTDYRTGMSTAARARA</sequence>
<feature type="non-terminal residue" evidence="1">
    <location>
        <position position="310"/>
    </location>
</feature>
<proteinExistence type="predicted"/>
<evidence type="ECO:0000313" key="1">
    <source>
        <dbReference type="EMBL" id="KAI4858875.1"/>
    </source>
</evidence>
<keyword evidence="2" id="KW-1185">Reference proteome</keyword>
<comment type="caution">
    <text evidence="1">The sequence shown here is derived from an EMBL/GenBank/DDBJ whole genome shotgun (WGS) entry which is preliminary data.</text>
</comment>
<reference evidence="1 2" key="1">
    <citation type="journal article" date="2022" name="New Phytol.">
        <title>Ecological generalism drives hyperdiversity of secondary metabolite gene clusters in xylarialean endophytes.</title>
        <authorList>
            <person name="Franco M.E.E."/>
            <person name="Wisecaver J.H."/>
            <person name="Arnold A.E."/>
            <person name="Ju Y.M."/>
            <person name="Slot J.C."/>
            <person name="Ahrendt S."/>
            <person name="Moore L.P."/>
            <person name="Eastman K.E."/>
            <person name="Scott K."/>
            <person name="Konkel Z."/>
            <person name="Mondo S.J."/>
            <person name="Kuo A."/>
            <person name="Hayes R.D."/>
            <person name="Haridas S."/>
            <person name="Andreopoulos B."/>
            <person name="Riley R."/>
            <person name="LaButti K."/>
            <person name="Pangilinan J."/>
            <person name="Lipzen A."/>
            <person name="Amirebrahimi M."/>
            <person name="Yan J."/>
            <person name="Adam C."/>
            <person name="Keymanesh K."/>
            <person name="Ng V."/>
            <person name="Louie K."/>
            <person name="Northen T."/>
            <person name="Drula E."/>
            <person name="Henrissat B."/>
            <person name="Hsieh H.M."/>
            <person name="Youens-Clark K."/>
            <person name="Lutzoni F."/>
            <person name="Miadlikowska J."/>
            <person name="Eastwood D.C."/>
            <person name="Hamelin R.C."/>
            <person name="Grigoriev I.V."/>
            <person name="U'Ren J.M."/>
        </authorList>
    </citation>
    <scope>NUCLEOTIDE SEQUENCE [LARGE SCALE GENOMIC DNA]</scope>
    <source>
        <strain evidence="1 2">CBS 119005</strain>
    </source>
</reference>
<protein>
    <submittedName>
        <fullName evidence="1">Uncharacterized protein</fullName>
    </submittedName>
</protein>
<evidence type="ECO:0000313" key="2">
    <source>
        <dbReference type="Proteomes" id="UP001497700"/>
    </source>
</evidence>
<accession>A0ACB9YJ37</accession>